<reference evidence="1 2" key="1">
    <citation type="journal article" date="2007" name="Genome Res.">
        <title>Genome characteristics of facultatively symbiotic Frankia sp. strains reflect host range and host plant biogeography.</title>
        <authorList>
            <person name="Normand P."/>
            <person name="Lapierre P."/>
            <person name="Tisa L.S."/>
            <person name="Gogarten J.P."/>
            <person name="Alloisio N."/>
            <person name="Bagnarol E."/>
            <person name="Bassi C.A."/>
            <person name="Berry A.M."/>
            <person name="Bickhart D.M."/>
            <person name="Choisne N."/>
            <person name="Couloux A."/>
            <person name="Cournoyer B."/>
            <person name="Cruveiller S."/>
            <person name="Daubin V."/>
            <person name="Demange N."/>
            <person name="Francino M.P."/>
            <person name="Goltsman E."/>
            <person name="Huang Y."/>
            <person name="Kopp O.R."/>
            <person name="Labarre L."/>
            <person name="Lapidus A."/>
            <person name="Lavire C."/>
            <person name="Marechal J."/>
            <person name="Martinez M."/>
            <person name="Mastronunzio J.E."/>
            <person name="Mullin B.C."/>
            <person name="Niemann J."/>
            <person name="Pujic P."/>
            <person name="Rawnsley T."/>
            <person name="Rouy Z."/>
            <person name="Schenowitz C."/>
            <person name="Sellstedt A."/>
            <person name="Tavares F."/>
            <person name="Tomkins J.P."/>
            <person name="Vallenet D."/>
            <person name="Valverde C."/>
            <person name="Wall L.G."/>
            <person name="Wang Y."/>
            <person name="Medigue C."/>
            <person name="Benson D.R."/>
        </authorList>
    </citation>
    <scope>NUCLEOTIDE SEQUENCE [LARGE SCALE GENOMIC DNA]</scope>
    <source>
        <strain evidence="2">DSM 45986 / CECT 9034 / ACN14a</strain>
    </source>
</reference>
<protein>
    <submittedName>
        <fullName evidence="1">Uncharacterized protein</fullName>
    </submittedName>
</protein>
<dbReference type="KEGG" id="fal:FRAAL2650"/>
<dbReference type="Proteomes" id="UP000000657">
    <property type="component" value="Chromosome"/>
</dbReference>
<accession>Q0RMF5</accession>
<dbReference type="AlphaFoldDB" id="Q0RMF5"/>
<proteinExistence type="predicted"/>
<dbReference type="HOGENOM" id="CLU_2507845_0_0_11"/>
<gene>
    <name evidence="1" type="ordered locus">FRAAL2650</name>
</gene>
<evidence type="ECO:0000313" key="1">
    <source>
        <dbReference type="EMBL" id="CAJ61296.1"/>
    </source>
</evidence>
<sequence>MRLSRRPAGYRPAGNPDRAVPTFTIFRLSEEEEEEEPDCVPAASPRVRRRLSPWPPARRFQTSLKFPHTRAGARCAARLALIYQI</sequence>
<name>Q0RMF5_FRAAA</name>
<dbReference type="EMBL" id="CT573213">
    <property type="protein sequence ID" value="CAJ61296.1"/>
    <property type="molecule type" value="Genomic_DNA"/>
</dbReference>
<evidence type="ECO:0000313" key="2">
    <source>
        <dbReference type="Proteomes" id="UP000000657"/>
    </source>
</evidence>
<organism evidence="1 2">
    <name type="scientific">Frankia alni (strain DSM 45986 / CECT 9034 / ACN14a)</name>
    <dbReference type="NCBI Taxonomy" id="326424"/>
    <lineage>
        <taxon>Bacteria</taxon>
        <taxon>Bacillati</taxon>
        <taxon>Actinomycetota</taxon>
        <taxon>Actinomycetes</taxon>
        <taxon>Frankiales</taxon>
        <taxon>Frankiaceae</taxon>
        <taxon>Frankia</taxon>
    </lineage>
</organism>
<keyword evidence="2" id="KW-1185">Reference proteome</keyword>